<organism evidence="2 3">
    <name type="scientific">Actinomyces israelii</name>
    <dbReference type="NCBI Taxonomy" id="1659"/>
    <lineage>
        <taxon>Bacteria</taxon>
        <taxon>Bacillati</taxon>
        <taxon>Actinomycetota</taxon>
        <taxon>Actinomycetes</taxon>
        <taxon>Actinomycetales</taxon>
        <taxon>Actinomycetaceae</taxon>
        <taxon>Actinomyces</taxon>
    </lineage>
</organism>
<protein>
    <submittedName>
        <fullName evidence="2">Antitoxin</fullName>
    </submittedName>
</protein>
<sequence>MSEEGDAARFAPRARRPATRPHDRANLDAELGLIRARIGAVIARGREGFHDGEETHDVACMVIIRFAALLERPEFAPHLAAVTREERLAIRTTRNIAAHARYRPMDDDLFWLAVTRRVPAILDRLRRR</sequence>
<evidence type="ECO:0000256" key="1">
    <source>
        <dbReference type="SAM" id="MobiDB-lite"/>
    </source>
</evidence>
<gene>
    <name evidence="2" type="ORF">OHJ16_06655</name>
</gene>
<reference evidence="2" key="1">
    <citation type="submission" date="2022-10" db="EMBL/GenBank/DDBJ databases">
        <title>Genome sequence of Actinomyces israelii ATCC 10048.</title>
        <authorList>
            <person name="Watt R.M."/>
            <person name="Tong W.M."/>
        </authorList>
    </citation>
    <scope>NUCLEOTIDE SEQUENCE</scope>
    <source>
        <strain evidence="2">ATCC 10048</strain>
    </source>
</reference>
<dbReference type="Proteomes" id="UP001072034">
    <property type="component" value="Unassembled WGS sequence"/>
</dbReference>
<feature type="region of interest" description="Disordered" evidence="1">
    <location>
        <begin position="1"/>
        <end position="22"/>
    </location>
</feature>
<evidence type="ECO:0000313" key="3">
    <source>
        <dbReference type="Proteomes" id="UP001072034"/>
    </source>
</evidence>
<dbReference type="EMBL" id="JAPTMY010000011">
    <property type="protein sequence ID" value="MCZ0857722.1"/>
    <property type="molecule type" value="Genomic_DNA"/>
</dbReference>
<proteinExistence type="predicted"/>
<keyword evidence="3" id="KW-1185">Reference proteome</keyword>
<evidence type="ECO:0000313" key="2">
    <source>
        <dbReference type="EMBL" id="MCZ0857722.1"/>
    </source>
</evidence>
<comment type="caution">
    <text evidence="2">The sequence shown here is derived from an EMBL/GenBank/DDBJ whole genome shotgun (WGS) entry which is preliminary data.</text>
</comment>
<name>A0ABT4I7L2_9ACTO</name>
<accession>A0ABT4I7L2</accession>
<dbReference type="RefSeq" id="WP_268917256.1">
    <property type="nucleotide sequence ID" value="NZ_JAPTMY010000011.1"/>
</dbReference>